<geneLocation type="plasmid" evidence="1">
    <name>pKpnB199</name>
</geneLocation>
<dbReference type="EMBL" id="MK552108">
    <property type="protein sequence ID" value="QGW58588.1"/>
    <property type="molecule type" value="Genomic_DNA"/>
</dbReference>
<evidence type="ECO:0000313" key="1">
    <source>
        <dbReference type="EMBL" id="QGW58588.1"/>
    </source>
</evidence>
<reference evidence="1" key="1">
    <citation type="submission" date="2019-02" db="EMBL/GenBank/DDBJ databases">
        <title>Klebsiella pneumoniae strain B199 multidrug resistance plasmid pKpnB199.</title>
        <authorList>
            <person name="Navon-Venezia S."/>
            <person name="Kondratyeva K."/>
            <person name="Gancz A."/>
        </authorList>
    </citation>
    <scope>NUCLEOTIDE SEQUENCE</scope>
    <source>
        <strain evidence="1">B199</strain>
        <plasmid evidence="1">pKpnB199</plasmid>
    </source>
</reference>
<sequence length="258" mass="29614">MDNRFSCSIICNYYAKSYLCIRVTITGSQKSYFSISTIARSGFTGGGTHTLLGLRQRLLVMLTRKLLFCRRHVHKKNLKKNANTLVSSEKSFGIPVVCENGGVDMNPIITAHQEIVIENSVRYIELLKSEATKILDEYWETWKARNQLISQTTYANGGKFIPGRFAPVFKKVGSSQKLTIVWKDFSPRFKNKIEHHGVVVKPKLGGYSVSCFKNALDWELEMILETENKIKPIRELLAEYHQRKLADIKRLEKLKRLI</sequence>
<dbReference type="Pfam" id="PF19456">
    <property type="entry name" value="MobI"/>
    <property type="match status" value="1"/>
</dbReference>
<accession>A0A7S5L338</accession>
<name>A0A7S5L338_KLEPN</name>
<proteinExistence type="predicted"/>
<protein>
    <submittedName>
        <fullName evidence="1">Uncharacterized protein</fullName>
    </submittedName>
</protein>
<dbReference type="AlphaFoldDB" id="A0A7S5L338"/>
<gene>
    <name evidence="1" type="ORF">pKpnB199_00083</name>
</gene>
<organism evidence="1">
    <name type="scientific">Klebsiella pneumoniae</name>
    <dbReference type="NCBI Taxonomy" id="573"/>
    <lineage>
        <taxon>Bacteria</taxon>
        <taxon>Pseudomonadati</taxon>
        <taxon>Pseudomonadota</taxon>
        <taxon>Gammaproteobacteria</taxon>
        <taxon>Enterobacterales</taxon>
        <taxon>Enterobacteriaceae</taxon>
        <taxon>Klebsiella/Raoultella group</taxon>
        <taxon>Klebsiella</taxon>
        <taxon>Klebsiella pneumoniae complex</taxon>
    </lineage>
</organism>
<dbReference type="InterPro" id="IPR045809">
    <property type="entry name" value="MobI"/>
</dbReference>
<keyword evidence="1" id="KW-0614">Plasmid</keyword>